<feature type="transmembrane region" description="Helical" evidence="1">
    <location>
        <begin position="54"/>
        <end position="74"/>
    </location>
</feature>
<gene>
    <name evidence="2" type="ORF">A4R35_22145</name>
</gene>
<keyword evidence="1" id="KW-1133">Transmembrane helix</keyword>
<dbReference type="AlphaFoldDB" id="A0A328VK33"/>
<dbReference type="Proteomes" id="UP000248706">
    <property type="component" value="Unassembled WGS sequence"/>
</dbReference>
<sequence length="83" mass="9830">MVVHSLSLLKYRGWFSYLFILTEGEVIFIPRGSVSSLFPWQVPLEHRLAQYIRLFHLATSSYLVDQSLLFWYVVPRKPRKMLG</sequence>
<evidence type="ECO:0000313" key="2">
    <source>
        <dbReference type="EMBL" id="RAQ98258.1"/>
    </source>
</evidence>
<keyword evidence="1" id="KW-0472">Membrane</keyword>
<keyword evidence="3" id="KW-1185">Reference proteome</keyword>
<evidence type="ECO:0000256" key="1">
    <source>
        <dbReference type="SAM" id="Phobius"/>
    </source>
</evidence>
<reference evidence="2 3" key="1">
    <citation type="submission" date="2016-08" db="EMBL/GenBank/DDBJ databases">
        <title>Analysis of Carbohydrate Active Enzymes in Thermogemmatispora T81 Reveals Carbohydrate Degradation Ability.</title>
        <authorList>
            <person name="Tomazini A."/>
            <person name="Lal S."/>
            <person name="Stott M."/>
            <person name="Henrissat B."/>
            <person name="Polikarpov I."/>
            <person name="Sparling R."/>
            <person name="Levin D.B."/>
        </authorList>
    </citation>
    <scope>NUCLEOTIDE SEQUENCE [LARGE SCALE GENOMIC DNA]</scope>
    <source>
        <strain evidence="2 3">T81</strain>
    </source>
</reference>
<comment type="caution">
    <text evidence="2">The sequence shown here is derived from an EMBL/GenBank/DDBJ whole genome shotgun (WGS) entry which is preliminary data.</text>
</comment>
<evidence type="ECO:0000313" key="3">
    <source>
        <dbReference type="Proteomes" id="UP000248706"/>
    </source>
</evidence>
<dbReference type="EMBL" id="MCIF01000002">
    <property type="protein sequence ID" value="RAQ98258.1"/>
    <property type="molecule type" value="Genomic_DNA"/>
</dbReference>
<protein>
    <submittedName>
        <fullName evidence="2">Uncharacterized protein</fullName>
    </submittedName>
</protein>
<proteinExistence type="predicted"/>
<name>A0A328VK33_9CHLR</name>
<feature type="transmembrane region" description="Helical" evidence="1">
    <location>
        <begin position="14"/>
        <end position="34"/>
    </location>
</feature>
<keyword evidence="1" id="KW-0812">Transmembrane</keyword>
<accession>A0A328VK33</accession>
<organism evidence="2 3">
    <name type="scientific">Thermogemmatispora tikiterensis</name>
    <dbReference type="NCBI Taxonomy" id="1825093"/>
    <lineage>
        <taxon>Bacteria</taxon>
        <taxon>Bacillati</taxon>
        <taxon>Chloroflexota</taxon>
        <taxon>Ktedonobacteria</taxon>
        <taxon>Thermogemmatisporales</taxon>
        <taxon>Thermogemmatisporaceae</taxon>
        <taxon>Thermogemmatispora</taxon>
    </lineage>
</organism>